<dbReference type="GO" id="GO:0016787">
    <property type="term" value="F:hydrolase activity"/>
    <property type="evidence" value="ECO:0007669"/>
    <property type="project" value="UniProtKB-KW"/>
</dbReference>
<dbReference type="GO" id="GO:0005524">
    <property type="term" value="F:ATP binding"/>
    <property type="evidence" value="ECO:0007669"/>
    <property type="project" value="UniProtKB-KW"/>
</dbReference>
<dbReference type="InterPro" id="IPR050534">
    <property type="entry name" value="Coronavir_polyprotein_1ab"/>
</dbReference>
<feature type="compositionally biased region" description="Polar residues" evidence="5">
    <location>
        <begin position="178"/>
        <end position="196"/>
    </location>
</feature>
<feature type="region of interest" description="Disordered" evidence="5">
    <location>
        <begin position="168"/>
        <end position="203"/>
    </location>
</feature>
<dbReference type="InParanoid" id="A0A423XGM5"/>
<evidence type="ECO:0000256" key="1">
    <source>
        <dbReference type="ARBA" id="ARBA00022741"/>
    </source>
</evidence>
<proteinExistence type="predicted"/>
<dbReference type="AlphaFoldDB" id="A0A423XGM5"/>
<dbReference type="Proteomes" id="UP000285146">
    <property type="component" value="Unassembled WGS sequence"/>
</dbReference>
<feature type="domain" description="DNA2/NAM7 helicase-like C-terminal" evidence="6">
    <location>
        <begin position="212"/>
        <end position="271"/>
    </location>
</feature>
<keyword evidence="3" id="KW-0347">Helicase</keyword>
<accession>A0A423XGM5</accession>
<dbReference type="Pfam" id="PF13087">
    <property type="entry name" value="AAA_12"/>
    <property type="match status" value="1"/>
</dbReference>
<organism evidence="7 8">
    <name type="scientific">Cytospora leucostoma</name>
    <dbReference type="NCBI Taxonomy" id="1230097"/>
    <lineage>
        <taxon>Eukaryota</taxon>
        <taxon>Fungi</taxon>
        <taxon>Dikarya</taxon>
        <taxon>Ascomycota</taxon>
        <taxon>Pezizomycotina</taxon>
        <taxon>Sordariomycetes</taxon>
        <taxon>Sordariomycetidae</taxon>
        <taxon>Diaporthales</taxon>
        <taxon>Cytosporaceae</taxon>
        <taxon>Cytospora</taxon>
    </lineage>
</organism>
<dbReference type="EMBL" id="LKEB01000010">
    <property type="protein sequence ID" value="ROW15137.1"/>
    <property type="molecule type" value="Genomic_DNA"/>
</dbReference>
<keyword evidence="4" id="KW-0067">ATP-binding</keyword>
<evidence type="ECO:0000313" key="8">
    <source>
        <dbReference type="Proteomes" id="UP000285146"/>
    </source>
</evidence>
<evidence type="ECO:0000256" key="2">
    <source>
        <dbReference type="ARBA" id="ARBA00022801"/>
    </source>
</evidence>
<reference evidence="7 8" key="1">
    <citation type="submission" date="2015-09" db="EMBL/GenBank/DDBJ databases">
        <title>Host preference determinants of Valsa canker pathogens revealed by comparative genomics.</title>
        <authorList>
            <person name="Yin Z."/>
            <person name="Huang L."/>
        </authorList>
    </citation>
    <scope>NUCLEOTIDE SEQUENCE [LARGE SCALE GENOMIC DNA]</scope>
    <source>
        <strain evidence="7 8">SXYLt</strain>
    </source>
</reference>
<dbReference type="Gene3D" id="3.40.50.300">
    <property type="entry name" value="P-loop containing nucleotide triphosphate hydrolases"/>
    <property type="match status" value="2"/>
</dbReference>
<protein>
    <recommendedName>
        <fullName evidence="6">DNA2/NAM7 helicase-like C-terminal domain-containing protein</fullName>
    </recommendedName>
</protein>
<dbReference type="PANTHER" id="PTHR43788">
    <property type="entry name" value="DNA2/NAM7 HELICASE FAMILY MEMBER"/>
    <property type="match status" value="1"/>
</dbReference>
<gene>
    <name evidence="7" type="ORF">VPNG_02979</name>
</gene>
<dbReference type="InterPro" id="IPR041679">
    <property type="entry name" value="DNA2/NAM7-like_C"/>
</dbReference>
<evidence type="ECO:0000256" key="3">
    <source>
        <dbReference type="ARBA" id="ARBA00022806"/>
    </source>
</evidence>
<dbReference type="GO" id="GO:0043139">
    <property type="term" value="F:5'-3' DNA helicase activity"/>
    <property type="evidence" value="ECO:0007669"/>
    <property type="project" value="TreeGrafter"/>
</dbReference>
<dbReference type="OrthoDB" id="5856787at2759"/>
<keyword evidence="8" id="KW-1185">Reference proteome</keyword>
<keyword evidence="1" id="KW-0547">Nucleotide-binding</keyword>
<dbReference type="PANTHER" id="PTHR43788:SF8">
    <property type="entry name" value="DNA-BINDING PROTEIN SMUBP-2"/>
    <property type="match status" value="1"/>
</dbReference>
<sequence length="276" mass="30374">MTLVGQSLRTSLRQVITWLFSEAKVVCATSYGALEKHTSHFTKTVADILTVDEAGAITEAEVLSCMFHPAKLAFHKADNIEDVFHASIDTTLARRVENWTQTWGRGTAVPPKPKHWPIFLNITGTRIAIIIPYWAMLMRAQQGLRARGINIYIGLPDDSRLEHEDAMLDNSDDEGHDSMTSQMPATGTPVTQSTAGSRAPALPSARAVLERRDPRGLDIGTVDAYQGSEKDMVFVFTTVSASSGPKFMAKSERKCVAMTRHIQGCVVVGDMDFLHE</sequence>
<dbReference type="InterPro" id="IPR027417">
    <property type="entry name" value="P-loop_NTPase"/>
</dbReference>
<evidence type="ECO:0000259" key="6">
    <source>
        <dbReference type="Pfam" id="PF13087"/>
    </source>
</evidence>
<evidence type="ECO:0000256" key="5">
    <source>
        <dbReference type="SAM" id="MobiDB-lite"/>
    </source>
</evidence>
<evidence type="ECO:0000313" key="7">
    <source>
        <dbReference type="EMBL" id="ROW15137.1"/>
    </source>
</evidence>
<name>A0A423XGM5_9PEZI</name>
<evidence type="ECO:0000256" key="4">
    <source>
        <dbReference type="ARBA" id="ARBA00022840"/>
    </source>
</evidence>
<comment type="caution">
    <text evidence="7">The sequence shown here is derived from an EMBL/GenBank/DDBJ whole genome shotgun (WGS) entry which is preliminary data.</text>
</comment>
<keyword evidence="2" id="KW-0378">Hydrolase</keyword>